<feature type="compositionally biased region" description="Polar residues" evidence="1">
    <location>
        <begin position="102"/>
        <end position="117"/>
    </location>
</feature>
<protein>
    <submittedName>
        <fullName evidence="2">Hypp528 protein</fullName>
    </submittedName>
</protein>
<evidence type="ECO:0000313" key="2">
    <source>
        <dbReference type="EMBL" id="CAH1232914.1"/>
    </source>
</evidence>
<dbReference type="Proteomes" id="UP000838412">
    <property type="component" value="Chromosome 1"/>
</dbReference>
<dbReference type="AlphaFoldDB" id="A0A8J9VB46"/>
<evidence type="ECO:0000256" key="1">
    <source>
        <dbReference type="SAM" id="MobiDB-lite"/>
    </source>
</evidence>
<evidence type="ECO:0000313" key="3">
    <source>
        <dbReference type="Proteomes" id="UP000838412"/>
    </source>
</evidence>
<dbReference type="EMBL" id="OV696686">
    <property type="protein sequence ID" value="CAH1232914.1"/>
    <property type="molecule type" value="Genomic_DNA"/>
</dbReference>
<feature type="region of interest" description="Disordered" evidence="1">
    <location>
        <begin position="90"/>
        <end position="129"/>
    </location>
</feature>
<reference evidence="2" key="1">
    <citation type="submission" date="2022-01" db="EMBL/GenBank/DDBJ databases">
        <authorList>
            <person name="Braso-Vives M."/>
        </authorList>
    </citation>
    <scope>NUCLEOTIDE SEQUENCE</scope>
</reference>
<keyword evidence="3" id="KW-1185">Reference proteome</keyword>
<organism evidence="2 3">
    <name type="scientific">Branchiostoma lanceolatum</name>
    <name type="common">Common lancelet</name>
    <name type="synonym">Amphioxus lanceolatum</name>
    <dbReference type="NCBI Taxonomy" id="7740"/>
    <lineage>
        <taxon>Eukaryota</taxon>
        <taxon>Metazoa</taxon>
        <taxon>Chordata</taxon>
        <taxon>Cephalochordata</taxon>
        <taxon>Leptocardii</taxon>
        <taxon>Amphioxiformes</taxon>
        <taxon>Branchiostomatidae</taxon>
        <taxon>Branchiostoma</taxon>
    </lineage>
</organism>
<sequence length="129" mass="14253">MTGALFSFASLSEGRLLDFSYLLDDDHAVLTSSRQMTSRIAARIFFRCERSVQDSSCRGKEERRRRGQLGWRGKARRVTTDLCLNKDPCLQNGGQNKPAATLVSNQPVLPSSKTTQPAPVLEGSSHQAI</sequence>
<name>A0A8J9VB46_BRALA</name>
<accession>A0A8J9VB46</accession>
<gene>
    <name evidence="2" type="primary">Hypp528</name>
    <name evidence="2" type="ORF">BLAG_LOCUS1836</name>
</gene>
<proteinExistence type="predicted"/>